<feature type="domain" description="SWIM-type" evidence="2">
    <location>
        <begin position="75"/>
        <end position="126"/>
    </location>
</feature>
<comment type="caution">
    <text evidence="3">The sequence shown here is derived from an EMBL/GenBank/DDBJ whole genome shotgun (WGS) entry which is preliminary data.</text>
</comment>
<dbReference type="SUPFAM" id="SSF52980">
    <property type="entry name" value="Restriction endonuclease-like"/>
    <property type="match status" value="2"/>
</dbReference>
<dbReference type="PANTHER" id="PTHR47526:SF3">
    <property type="entry name" value="PHD-TYPE DOMAIN-CONTAINING PROTEIN"/>
    <property type="match status" value="1"/>
</dbReference>
<keyword evidence="4" id="KW-1185">Reference proteome</keyword>
<keyword evidence="1" id="KW-0479">Metal-binding</keyword>
<evidence type="ECO:0000259" key="2">
    <source>
        <dbReference type="PROSITE" id="PS50966"/>
    </source>
</evidence>
<dbReference type="PANTHER" id="PTHR47526">
    <property type="entry name" value="ATP-DEPENDENT DNA HELICASE"/>
    <property type="match status" value="1"/>
</dbReference>
<keyword evidence="1" id="KW-0862">Zinc</keyword>
<sequence>MAAIPKSLTAIPFDLSLEYFKGVELTRRARERGYNFFTNGYVHGIKLHGSNKESCVDVGAKCYRSMKKSETPHCITLTIDAEEKDITERHCTCKAGMYKSENLSSIHTCRITGSCSHTVAVIYQLTHYKNLGLTDVPSELACTSIPQQWHKPRGPKIDPELVTAMVFAKPKPTLRKKKPVHSIPLDNSIPVVTAEHVKKLKLNPAARDTPLQYLLNYETIETQQTALGNVQLGSMLPFQLRYYRSQEHHQPVRQTPCGDTTFPSQTLHIDNEIIKKYHHLHTFLSTTYNEAIALEKNTKQQAGNPQWFKERKNRITASQFSKICKRMKDFTTKFVDNGDSLSLKKSHEYYYQVQGQLMVTGVSFCVFVVYTRKDLYVEKLPVDTEFMRKIFHSFMKITILLAYNFCPCKNVICHICSEITKNTFVIIEWSGVEQGIIATCTCLHEEVKQIFISCI</sequence>
<evidence type="ECO:0000313" key="4">
    <source>
        <dbReference type="Proteomes" id="UP001217089"/>
    </source>
</evidence>
<proteinExistence type="predicted"/>
<evidence type="ECO:0000313" key="3">
    <source>
        <dbReference type="EMBL" id="KAJ8313397.1"/>
    </source>
</evidence>
<feature type="non-terminal residue" evidence="3">
    <location>
        <position position="455"/>
    </location>
</feature>
<reference evidence="3 4" key="1">
    <citation type="submission" date="2022-12" db="EMBL/GenBank/DDBJ databases">
        <title>Chromosome-level genome of Tegillarca granosa.</title>
        <authorList>
            <person name="Kim J."/>
        </authorList>
    </citation>
    <scope>NUCLEOTIDE SEQUENCE [LARGE SCALE GENOMIC DNA]</scope>
    <source>
        <strain evidence="3">Teg-2019</strain>
        <tissue evidence="3">Adductor muscle</tissue>
    </source>
</reference>
<keyword evidence="1" id="KW-0863">Zinc-finger</keyword>
<dbReference type="PROSITE" id="PS50966">
    <property type="entry name" value="ZF_SWIM"/>
    <property type="match status" value="1"/>
</dbReference>
<organism evidence="3 4">
    <name type="scientific">Tegillarca granosa</name>
    <name type="common">Malaysian cockle</name>
    <name type="synonym">Anadara granosa</name>
    <dbReference type="NCBI Taxonomy" id="220873"/>
    <lineage>
        <taxon>Eukaryota</taxon>
        <taxon>Metazoa</taxon>
        <taxon>Spiralia</taxon>
        <taxon>Lophotrochozoa</taxon>
        <taxon>Mollusca</taxon>
        <taxon>Bivalvia</taxon>
        <taxon>Autobranchia</taxon>
        <taxon>Pteriomorphia</taxon>
        <taxon>Arcoida</taxon>
        <taxon>Arcoidea</taxon>
        <taxon>Arcidae</taxon>
        <taxon>Tegillarca</taxon>
    </lineage>
</organism>
<dbReference type="InterPro" id="IPR011335">
    <property type="entry name" value="Restrct_endonuc-II-like"/>
</dbReference>
<dbReference type="Gene3D" id="3.90.320.10">
    <property type="match status" value="1"/>
</dbReference>
<protein>
    <recommendedName>
        <fullName evidence="2">SWIM-type domain-containing protein</fullName>
    </recommendedName>
</protein>
<dbReference type="InterPro" id="IPR007527">
    <property type="entry name" value="Znf_SWIM"/>
</dbReference>
<dbReference type="Proteomes" id="UP001217089">
    <property type="component" value="Unassembled WGS sequence"/>
</dbReference>
<gene>
    <name evidence="3" type="ORF">KUTeg_009025</name>
</gene>
<dbReference type="EMBL" id="JARBDR010000367">
    <property type="protein sequence ID" value="KAJ8313397.1"/>
    <property type="molecule type" value="Genomic_DNA"/>
</dbReference>
<dbReference type="InterPro" id="IPR011604">
    <property type="entry name" value="PDDEXK-like_dom_sf"/>
</dbReference>
<evidence type="ECO:0000256" key="1">
    <source>
        <dbReference type="PROSITE-ProRule" id="PRU00325"/>
    </source>
</evidence>
<accession>A0ABQ9FAM0</accession>
<name>A0ABQ9FAM0_TEGGR</name>